<evidence type="ECO:0000313" key="2">
    <source>
        <dbReference type="Proteomes" id="UP000663570"/>
    </source>
</evidence>
<name>A0ABX7M4Q4_9RHOO</name>
<protein>
    <submittedName>
        <fullName evidence="1">AHH domain-containing protein</fullName>
    </submittedName>
</protein>
<evidence type="ECO:0000313" key="1">
    <source>
        <dbReference type="EMBL" id="QSI76722.1"/>
    </source>
</evidence>
<sequence length="261" mass="29492">MTELVEGVLIGMVLEHDKNDCPFCVSNEKAKPNPVPVSKGEASWEEDADKLIGNDAGELENNMSTPRPQKWYLEDAVARELNIATPHKITPNPHHLIPGNEALKQVRTLLSWIFEDKSKIENDIGYDVNNGENGIWLPSNNSMRGVSWWSGDTQIIRKAKYAKSAMKVSGGLFHDRHIDPYSEFVQEILNKIADRMNGLQAQDPKCPFKVEKGHNTRYKPPYALVNRLNGVTRRLSGYLKTSATPTNYFYTSKLVKKAREV</sequence>
<proteinExistence type="predicted"/>
<dbReference type="InterPro" id="IPR032871">
    <property type="entry name" value="AHH_dom_containing"/>
</dbReference>
<gene>
    <name evidence="1" type="ORF">JY500_20050</name>
</gene>
<dbReference type="Pfam" id="PF14412">
    <property type="entry name" value="AHH"/>
    <property type="match status" value="1"/>
</dbReference>
<dbReference type="RefSeq" id="WP_206254346.1">
    <property type="nucleotide sequence ID" value="NZ_CP071060.1"/>
</dbReference>
<organism evidence="1 2">
    <name type="scientific">Niveibacterium microcysteis</name>
    <dbReference type="NCBI Taxonomy" id="2811415"/>
    <lineage>
        <taxon>Bacteria</taxon>
        <taxon>Pseudomonadati</taxon>
        <taxon>Pseudomonadota</taxon>
        <taxon>Betaproteobacteria</taxon>
        <taxon>Rhodocyclales</taxon>
        <taxon>Rhodocyclaceae</taxon>
        <taxon>Niveibacterium</taxon>
    </lineage>
</organism>
<dbReference type="EMBL" id="CP071060">
    <property type="protein sequence ID" value="QSI76722.1"/>
    <property type="molecule type" value="Genomic_DNA"/>
</dbReference>
<dbReference type="Proteomes" id="UP000663570">
    <property type="component" value="Chromosome"/>
</dbReference>
<accession>A0ABX7M4Q4</accession>
<reference evidence="1 2" key="1">
    <citation type="submission" date="2021-02" db="EMBL/GenBank/DDBJ databases">
        <title>Niveibacterium changnyeongensis HC41.</title>
        <authorList>
            <person name="Kang M."/>
        </authorList>
    </citation>
    <scope>NUCLEOTIDE SEQUENCE [LARGE SCALE GENOMIC DNA]</scope>
    <source>
        <strain evidence="1 2">HC41</strain>
    </source>
</reference>
<keyword evidence="2" id="KW-1185">Reference proteome</keyword>